<keyword evidence="1" id="KW-0472">Membrane</keyword>
<keyword evidence="1" id="KW-1133">Transmembrane helix</keyword>
<dbReference type="Pfam" id="PF04120">
    <property type="entry name" value="Iron_permease"/>
    <property type="match status" value="1"/>
</dbReference>
<protein>
    <submittedName>
        <fullName evidence="2">Low affinity iron permease family protein</fullName>
    </submittedName>
</protein>
<comment type="caution">
    <text evidence="2">The sequence shown here is derived from an EMBL/GenBank/DDBJ whole genome shotgun (WGS) entry which is preliminary data.</text>
</comment>
<dbReference type="InterPro" id="IPR007251">
    <property type="entry name" value="Iron_permease_Fet4"/>
</dbReference>
<evidence type="ECO:0000256" key="1">
    <source>
        <dbReference type="SAM" id="Phobius"/>
    </source>
</evidence>
<evidence type="ECO:0000313" key="2">
    <source>
        <dbReference type="EMBL" id="MCF8587800.1"/>
    </source>
</evidence>
<dbReference type="Proteomes" id="UP001200110">
    <property type="component" value="Unassembled WGS sequence"/>
</dbReference>
<keyword evidence="1" id="KW-0812">Transmembrane</keyword>
<feature type="transmembrane region" description="Helical" evidence="1">
    <location>
        <begin position="40"/>
        <end position="60"/>
    </location>
</feature>
<accession>A0ABS9IQJ3</accession>
<gene>
    <name evidence="2" type="ORF">L5G33_04860</name>
</gene>
<evidence type="ECO:0000313" key="3">
    <source>
        <dbReference type="Proteomes" id="UP001200110"/>
    </source>
</evidence>
<proteinExistence type="predicted"/>
<sequence>MTETDRHKSSGTAQFPSEIRGSLSLFDRAATWADRLVSRAGFFVFCSAIVLIWLPSYFVIKNMDTWQLIINTVTTIVVFLLMALLQNTQKRVDDATQHKLNAIADGLADLMEVVSREYPDLDAEQHELRDAVGLEDRESSE</sequence>
<reference evidence="2 3" key="1">
    <citation type="submission" date="2022-01" db="EMBL/GenBank/DDBJ databases">
        <authorList>
            <person name="Huang Y."/>
        </authorList>
    </citation>
    <scope>NUCLEOTIDE SEQUENCE [LARGE SCALE GENOMIC DNA]</scope>
    <source>
        <strain evidence="2 3">HY366</strain>
    </source>
</reference>
<organism evidence="2 3">
    <name type="scientific">Gordonia liuliyuniae</name>
    <dbReference type="NCBI Taxonomy" id="2911517"/>
    <lineage>
        <taxon>Bacteria</taxon>
        <taxon>Bacillati</taxon>
        <taxon>Actinomycetota</taxon>
        <taxon>Actinomycetes</taxon>
        <taxon>Mycobacteriales</taxon>
        <taxon>Gordoniaceae</taxon>
        <taxon>Gordonia</taxon>
    </lineage>
</organism>
<feature type="transmembrane region" description="Helical" evidence="1">
    <location>
        <begin position="66"/>
        <end position="85"/>
    </location>
</feature>
<name>A0ABS9IQJ3_9ACTN</name>
<keyword evidence="3" id="KW-1185">Reference proteome</keyword>
<dbReference type="EMBL" id="JAKKOR010000003">
    <property type="protein sequence ID" value="MCF8587800.1"/>
    <property type="molecule type" value="Genomic_DNA"/>
</dbReference>
<dbReference type="RefSeq" id="WP_236997026.1">
    <property type="nucleotide sequence ID" value="NZ_JAKKOR010000003.1"/>
</dbReference>